<accession>A0A4D6NRB1</accession>
<organism evidence="1 2">
    <name type="scientific">Vigna unguiculata</name>
    <name type="common">Cowpea</name>
    <dbReference type="NCBI Taxonomy" id="3917"/>
    <lineage>
        <taxon>Eukaryota</taxon>
        <taxon>Viridiplantae</taxon>
        <taxon>Streptophyta</taxon>
        <taxon>Embryophyta</taxon>
        <taxon>Tracheophyta</taxon>
        <taxon>Spermatophyta</taxon>
        <taxon>Magnoliopsida</taxon>
        <taxon>eudicotyledons</taxon>
        <taxon>Gunneridae</taxon>
        <taxon>Pentapetalae</taxon>
        <taxon>rosids</taxon>
        <taxon>fabids</taxon>
        <taxon>Fabales</taxon>
        <taxon>Fabaceae</taxon>
        <taxon>Papilionoideae</taxon>
        <taxon>50 kb inversion clade</taxon>
        <taxon>NPAAA clade</taxon>
        <taxon>indigoferoid/millettioid clade</taxon>
        <taxon>Phaseoleae</taxon>
        <taxon>Vigna</taxon>
    </lineage>
</organism>
<proteinExistence type="predicted"/>
<evidence type="ECO:0000313" key="1">
    <source>
        <dbReference type="EMBL" id="QCE14815.1"/>
    </source>
</evidence>
<dbReference type="AlphaFoldDB" id="A0A4D6NRB1"/>
<protein>
    <submittedName>
        <fullName evidence="1">Uncharacterized protein</fullName>
    </submittedName>
</protein>
<gene>
    <name evidence="1" type="ORF">DEO72_LG11g1821</name>
</gene>
<dbReference type="Proteomes" id="UP000501690">
    <property type="component" value="Linkage Group LG11"/>
</dbReference>
<name>A0A4D6NRB1_VIGUN</name>
<keyword evidence="2" id="KW-1185">Reference proteome</keyword>
<reference evidence="1 2" key="1">
    <citation type="submission" date="2019-04" db="EMBL/GenBank/DDBJ databases">
        <title>An improved genome assembly and genetic linkage map for asparagus bean, Vigna unguiculata ssp. sesquipedialis.</title>
        <authorList>
            <person name="Xia Q."/>
            <person name="Zhang R."/>
            <person name="Dong Y."/>
        </authorList>
    </citation>
    <scope>NUCLEOTIDE SEQUENCE [LARGE SCALE GENOMIC DNA]</scope>
    <source>
        <tissue evidence="1">Leaf</tissue>
    </source>
</reference>
<evidence type="ECO:0000313" key="2">
    <source>
        <dbReference type="Proteomes" id="UP000501690"/>
    </source>
</evidence>
<sequence length="53" mass="5701">MVVVSATVMAVLAHGCAEKMEAALLTESGFADGCRCVTGKLRWLEFARVSDLR</sequence>
<dbReference type="EMBL" id="CP039355">
    <property type="protein sequence ID" value="QCE14815.1"/>
    <property type="molecule type" value="Genomic_DNA"/>
</dbReference>